<dbReference type="KEGG" id="pfp:PFL1_04318"/>
<dbReference type="InterPro" id="IPR037218">
    <property type="entry name" value="PTPA_sf"/>
</dbReference>
<comment type="catalytic activity">
    <reaction evidence="1 7">
        <text>[protein]-peptidylproline (omega=180) = [protein]-peptidylproline (omega=0)</text>
        <dbReference type="Rhea" id="RHEA:16237"/>
        <dbReference type="Rhea" id="RHEA-COMP:10747"/>
        <dbReference type="Rhea" id="RHEA-COMP:10748"/>
        <dbReference type="ChEBI" id="CHEBI:83833"/>
        <dbReference type="ChEBI" id="CHEBI:83834"/>
        <dbReference type="EC" id="5.2.1.8"/>
    </reaction>
</comment>
<feature type="compositionally biased region" description="Low complexity" evidence="8">
    <location>
        <begin position="480"/>
        <end position="489"/>
    </location>
</feature>
<keyword evidence="5 7" id="KW-0697">Rotamase</keyword>
<dbReference type="Pfam" id="PF03095">
    <property type="entry name" value="PTPA"/>
    <property type="match status" value="1"/>
</dbReference>
<dbReference type="PANTHER" id="PTHR10012">
    <property type="entry name" value="SERINE/THREONINE-PROTEIN PHOSPHATASE 2A REGULATORY SUBUNIT B"/>
    <property type="match status" value="1"/>
</dbReference>
<evidence type="ECO:0000256" key="7">
    <source>
        <dbReference type="RuleBase" id="RU361210"/>
    </source>
</evidence>
<accession>A0A061HBP0</accession>
<proteinExistence type="inferred from homology"/>
<comment type="similarity">
    <text evidence="3 7">Belongs to the PTPA-type PPIase family.</text>
</comment>
<feature type="region of interest" description="Disordered" evidence="8">
    <location>
        <begin position="561"/>
        <end position="587"/>
    </location>
</feature>
<sequence length="587" mass="63304">MPPIPVAAPSATAGSATLPAQSLPPVPRIALDAATLGRISPPVKRINSDSDTLLWISSEARGIYSLFVQRIAEACVGKPTRPLPPRPASAAHSIDAQEPMERLLQFVRHIDAWTDEIEPQSKPQRFGNLAFRDWGARLEERADELHRQLLPLHLHAFIPELSPYLVESFGSFVRIDYGSGHEFCFAAWLCFLYRLGFFEAGKDDGDDGGSSSHQMWPPTQIEERLGLEAFPLYLDTVWRLQDRYGLEPAGSHGVWGLDDYQFLPYVLGAAQLRSQSTLRPSQIVVASAHPQLLGSLPDKTPSTLISHPPTIPSALLAPASSSASSASDETPLPNLYLTSLLRIQVLKRGPFHEHSPLLHDISTSVPNFIKTYTGMVKMYEAECLDKRVVVQHFKFGGVGFVWDPSGARSGHSSSIASFEASAASGSAHPTAAASLGMDAAVAHARFGDASAVCASACLYGRPSEHLDAIGPDDGADGDDAPSASAGSASRTIEDDGIRKGGSRRRSSDTDAEADAFFDAADADERCGISCAANAGTHGETRHRRRDAGFCHQRVAARSNSYVDTEANMMPPRQQPQRNANDDLPSVV</sequence>
<protein>
    <recommendedName>
        <fullName evidence="7">Serine/threonine-protein phosphatase 2A activator</fullName>
        <ecNumber evidence="7">5.2.1.8</ecNumber>
    </recommendedName>
    <alternativeName>
        <fullName evidence="7">Phosphotyrosyl phosphatase activator</fullName>
    </alternativeName>
</protein>
<dbReference type="GeneID" id="19318423"/>
<dbReference type="Proteomes" id="UP000053664">
    <property type="component" value="Unassembled WGS sequence"/>
</dbReference>
<dbReference type="AlphaFoldDB" id="A0A061HBP0"/>
<dbReference type="GO" id="GO:0007052">
    <property type="term" value="P:mitotic spindle organization"/>
    <property type="evidence" value="ECO:0007669"/>
    <property type="project" value="TreeGrafter"/>
</dbReference>
<evidence type="ECO:0000256" key="3">
    <source>
        <dbReference type="ARBA" id="ARBA00011019"/>
    </source>
</evidence>
<comment type="subcellular location">
    <subcellularLocation>
        <location evidence="2 7">Cytoplasm</location>
    </subcellularLocation>
</comment>
<dbReference type="RefSeq" id="XP_007880035.1">
    <property type="nucleotide sequence ID" value="XM_007881844.1"/>
</dbReference>
<dbReference type="eggNOG" id="KOG2867">
    <property type="taxonomic scope" value="Eukaryota"/>
</dbReference>
<evidence type="ECO:0000256" key="4">
    <source>
        <dbReference type="ARBA" id="ARBA00022490"/>
    </source>
</evidence>
<dbReference type="SUPFAM" id="SSF140984">
    <property type="entry name" value="PTPA-like"/>
    <property type="match status" value="1"/>
</dbReference>
<organism evidence="9 10">
    <name type="scientific">Pseudozyma flocculosa PF-1</name>
    <dbReference type="NCBI Taxonomy" id="1277687"/>
    <lineage>
        <taxon>Eukaryota</taxon>
        <taxon>Fungi</taxon>
        <taxon>Dikarya</taxon>
        <taxon>Basidiomycota</taxon>
        <taxon>Ustilaginomycotina</taxon>
        <taxon>Ustilaginomycetes</taxon>
        <taxon>Ustilaginales</taxon>
        <taxon>Ustilaginaceae</taxon>
        <taxon>Pseudozyma</taxon>
    </lineage>
</organism>
<dbReference type="GO" id="GO:0008160">
    <property type="term" value="F:protein tyrosine phosphatase activator activity"/>
    <property type="evidence" value="ECO:0007669"/>
    <property type="project" value="TreeGrafter"/>
</dbReference>
<evidence type="ECO:0000256" key="6">
    <source>
        <dbReference type="ARBA" id="ARBA00023235"/>
    </source>
</evidence>
<dbReference type="GO" id="GO:0000159">
    <property type="term" value="C:protein phosphatase type 2A complex"/>
    <property type="evidence" value="ECO:0007669"/>
    <property type="project" value="TreeGrafter"/>
</dbReference>
<dbReference type="InterPro" id="IPR004327">
    <property type="entry name" value="Phstyr_phstse_ac"/>
</dbReference>
<evidence type="ECO:0000256" key="1">
    <source>
        <dbReference type="ARBA" id="ARBA00000971"/>
    </source>
</evidence>
<reference evidence="9 10" key="1">
    <citation type="journal article" date="2013" name="Plant Cell">
        <title>The transition from a phytopathogenic smut ancestor to an anamorphic biocontrol agent deciphered by comparative whole-genome analysis.</title>
        <authorList>
            <person name="Lefebvre F."/>
            <person name="Joly D.L."/>
            <person name="Labbe C."/>
            <person name="Teichmann B."/>
            <person name="Linning R."/>
            <person name="Belzile F."/>
            <person name="Bakkeren G."/>
            <person name="Belanger R.R."/>
        </authorList>
    </citation>
    <scope>NUCLEOTIDE SEQUENCE [LARGE SCALE GENOMIC DNA]</scope>
    <source>
        <strain evidence="9 10">PF-1</strain>
    </source>
</reference>
<dbReference type="EC" id="5.2.1.8" evidence="7"/>
<dbReference type="EMBL" id="KE361636">
    <property type="protein sequence ID" value="EPQ27991.1"/>
    <property type="molecule type" value="Genomic_DNA"/>
</dbReference>
<gene>
    <name evidence="9" type="ORF">PFL1_04318</name>
</gene>
<dbReference type="Gene3D" id="1.20.120.1150">
    <property type="match status" value="1"/>
</dbReference>
<evidence type="ECO:0000313" key="9">
    <source>
        <dbReference type="EMBL" id="EPQ27991.1"/>
    </source>
</evidence>
<dbReference type="OrthoDB" id="16120at2759"/>
<dbReference type="GO" id="GO:0005737">
    <property type="term" value="C:cytoplasm"/>
    <property type="evidence" value="ECO:0007669"/>
    <property type="project" value="UniProtKB-SubCell"/>
</dbReference>
<dbReference type="InterPro" id="IPR043170">
    <property type="entry name" value="PTPA_C_lid"/>
</dbReference>
<comment type="function">
    <text evidence="7">PPIases accelerate the folding of proteins. It catalyzes the cis-trans isomerization of proline imidic peptide bonds in oligopeptides.</text>
</comment>
<evidence type="ECO:0000256" key="2">
    <source>
        <dbReference type="ARBA" id="ARBA00004496"/>
    </source>
</evidence>
<evidence type="ECO:0000256" key="8">
    <source>
        <dbReference type="SAM" id="MobiDB-lite"/>
    </source>
</evidence>
<dbReference type="CDD" id="cd04087">
    <property type="entry name" value="PTPA"/>
    <property type="match status" value="1"/>
</dbReference>
<evidence type="ECO:0000256" key="5">
    <source>
        <dbReference type="ARBA" id="ARBA00023110"/>
    </source>
</evidence>
<feature type="region of interest" description="Disordered" evidence="8">
    <location>
        <begin position="468"/>
        <end position="511"/>
    </location>
</feature>
<dbReference type="PANTHER" id="PTHR10012:SF0">
    <property type="entry name" value="SERINE_THREONINE-PROTEIN PHOSPHATASE 2A ACTIVATOR"/>
    <property type="match status" value="1"/>
</dbReference>
<name>A0A061HBP0_9BASI</name>
<keyword evidence="4 7" id="KW-0963">Cytoplasm</keyword>
<dbReference type="HOGENOM" id="CLU_030733_1_2_1"/>
<evidence type="ECO:0000313" key="10">
    <source>
        <dbReference type="Proteomes" id="UP000053664"/>
    </source>
</evidence>
<dbReference type="GO" id="GO:0005634">
    <property type="term" value="C:nucleus"/>
    <property type="evidence" value="ECO:0007669"/>
    <property type="project" value="TreeGrafter"/>
</dbReference>
<dbReference type="GO" id="GO:0003755">
    <property type="term" value="F:peptidyl-prolyl cis-trans isomerase activity"/>
    <property type="evidence" value="ECO:0007669"/>
    <property type="project" value="UniProtKB-KW"/>
</dbReference>
<keyword evidence="6 7" id="KW-0413">Isomerase</keyword>